<dbReference type="EMBL" id="JACHLZ010000001">
    <property type="protein sequence ID" value="MBB5830430.1"/>
    <property type="molecule type" value="Genomic_DNA"/>
</dbReference>
<proteinExistence type="predicted"/>
<comment type="caution">
    <text evidence="1">The sequence shown here is derived from an EMBL/GenBank/DDBJ whole genome shotgun (WGS) entry which is preliminary data.</text>
</comment>
<evidence type="ECO:0000313" key="1">
    <source>
        <dbReference type="EMBL" id="MBB5830430.1"/>
    </source>
</evidence>
<keyword evidence="2" id="KW-1185">Reference proteome</keyword>
<dbReference type="AlphaFoldDB" id="A0A841AB17"/>
<evidence type="ECO:0000313" key="2">
    <source>
        <dbReference type="Proteomes" id="UP000588158"/>
    </source>
</evidence>
<dbReference type="Proteomes" id="UP000588158">
    <property type="component" value="Unassembled WGS sequence"/>
</dbReference>
<reference evidence="1 2" key="1">
    <citation type="submission" date="2020-08" db="EMBL/GenBank/DDBJ databases">
        <title>Sequencing the genomes of 1000 actinobacteria strains.</title>
        <authorList>
            <person name="Klenk H.-P."/>
        </authorList>
    </citation>
    <scope>NUCLEOTIDE SEQUENCE [LARGE SCALE GENOMIC DNA]</scope>
    <source>
        <strain evidence="1 2">DSM 28796</strain>
    </source>
</reference>
<gene>
    <name evidence="1" type="ORF">HNR70_000243</name>
</gene>
<name>A0A841AB17_9MICO</name>
<dbReference type="RefSeq" id="WP_184324051.1">
    <property type="nucleotide sequence ID" value="NZ_JACHLZ010000001.1"/>
</dbReference>
<organism evidence="1 2">
    <name type="scientific">Brachybacterium aquaticum</name>
    <dbReference type="NCBI Taxonomy" id="1432564"/>
    <lineage>
        <taxon>Bacteria</taxon>
        <taxon>Bacillati</taxon>
        <taxon>Actinomycetota</taxon>
        <taxon>Actinomycetes</taxon>
        <taxon>Micrococcales</taxon>
        <taxon>Dermabacteraceae</taxon>
        <taxon>Brachybacterium</taxon>
    </lineage>
</organism>
<protein>
    <submittedName>
        <fullName evidence="1">Uncharacterized protein</fullName>
    </submittedName>
</protein>
<sequence>MSSQAAPEDEQQDWTRHRREVVEAQEQALRAARDEEHEKATAMIRAAVDRYRAAGIAPVPLRARPYRGSGTVRTGLEGWYLKQDRSLAVDAEGRYYVLRVDGGLLSRLRGAAPEPSPAPLIVGRGARDGDTFRLEELLEMRLADPVTA</sequence>
<accession>A0A841AB17</accession>